<proteinExistence type="predicted"/>
<dbReference type="Proteomes" id="UP000011511">
    <property type="component" value="Unassembled WGS sequence"/>
</dbReference>
<organism evidence="2 3">
    <name type="scientific">Natrinema altunense (strain JCM 12890 / CGMCC 1.3731 / AJ2)</name>
    <dbReference type="NCBI Taxonomy" id="1227494"/>
    <lineage>
        <taxon>Archaea</taxon>
        <taxon>Methanobacteriati</taxon>
        <taxon>Methanobacteriota</taxon>
        <taxon>Stenosarchaea group</taxon>
        <taxon>Halobacteria</taxon>
        <taxon>Halobacteriales</taxon>
        <taxon>Natrialbaceae</taxon>
        <taxon>Natrinema</taxon>
    </lineage>
</organism>
<dbReference type="EMBL" id="AOIK01000032">
    <property type="protein sequence ID" value="ELY85218.1"/>
    <property type="molecule type" value="Genomic_DNA"/>
</dbReference>
<evidence type="ECO:0000313" key="3">
    <source>
        <dbReference type="Proteomes" id="UP000011511"/>
    </source>
</evidence>
<sequence length="62" mass="6795">MEIERDVVEAEVREFRPDRLDELAFQRSLEPSTAVPTVPAPPVSGDPFTAMTDLPVNSVPDG</sequence>
<evidence type="ECO:0000256" key="1">
    <source>
        <dbReference type="SAM" id="MobiDB-lite"/>
    </source>
</evidence>
<reference evidence="2 3" key="1">
    <citation type="journal article" date="2014" name="PLoS Genet.">
        <title>Phylogenetically driven sequencing of extremely halophilic archaea reveals strategies for static and dynamic osmo-response.</title>
        <authorList>
            <person name="Becker E.A."/>
            <person name="Seitzer P.M."/>
            <person name="Tritt A."/>
            <person name="Larsen D."/>
            <person name="Krusor M."/>
            <person name="Yao A.I."/>
            <person name="Wu D."/>
            <person name="Madern D."/>
            <person name="Eisen J.A."/>
            <person name="Darling A.E."/>
            <person name="Facciotti M.T."/>
        </authorList>
    </citation>
    <scope>NUCLEOTIDE SEQUENCE [LARGE SCALE GENOMIC DNA]</scope>
    <source>
        <strain evidence="2 3">JCM 12890</strain>
    </source>
</reference>
<feature type="region of interest" description="Disordered" evidence="1">
    <location>
        <begin position="31"/>
        <end position="62"/>
    </location>
</feature>
<name>L9ZJ73_NATA2</name>
<evidence type="ECO:0000313" key="2">
    <source>
        <dbReference type="EMBL" id="ELY85218.1"/>
    </source>
</evidence>
<dbReference type="AlphaFoldDB" id="L9ZJ73"/>
<gene>
    <name evidence="2" type="ORF">C485_13125</name>
</gene>
<dbReference type="PATRIC" id="fig|1227494.3.peg.2633"/>
<comment type="caution">
    <text evidence="2">The sequence shown here is derived from an EMBL/GenBank/DDBJ whole genome shotgun (WGS) entry which is preliminary data.</text>
</comment>
<keyword evidence="3" id="KW-1185">Reference proteome</keyword>
<accession>L9ZJ73</accession>
<protein>
    <submittedName>
        <fullName evidence="2">Uncharacterized protein</fullName>
    </submittedName>
</protein>